<name>A0AAV6VYT3_9ARAC</name>
<dbReference type="AlphaFoldDB" id="A0AAV6VYT3"/>
<proteinExistence type="predicted"/>
<accession>A0AAV6VYT3</accession>
<comment type="caution">
    <text evidence="1">The sequence shown here is derived from an EMBL/GenBank/DDBJ whole genome shotgun (WGS) entry which is preliminary data.</text>
</comment>
<dbReference type="Proteomes" id="UP000827092">
    <property type="component" value="Unassembled WGS sequence"/>
</dbReference>
<organism evidence="1 2">
    <name type="scientific">Oedothorax gibbosus</name>
    <dbReference type="NCBI Taxonomy" id="931172"/>
    <lineage>
        <taxon>Eukaryota</taxon>
        <taxon>Metazoa</taxon>
        <taxon>Ecdysozoa</taxon>
        <taxon>Arthropoda</taxon>
        <taxon>Chelicerata</taxon>
        <taxon>Arachnida</taxon>
        <taxon>Araneae</taxon>
        <taxon>Araneomorphae</taxon>
        <taxon>Entelegynae</taxon>
        <taxon>Araneoidea</taxon>
        <taxon>Linyphiidae</taxon>
        <taxon>Erigoninae</taxon>
        <taxon>Oedothorax</taxon>
    </lineage>
</organism>
<gene>
    <name evidence="1" type="ORF">JTE90_019857</name>
</gene>
<evidence type="ECO:0000313" key="2">
    <source>
        <dbReference type="Proteomes" id="UP000827092"/>
    </source>
</evidence>
<sequence>MSCLLSPPLEPSLFAPENPCNKKQMVAALGPGKNGSVPEFVKKGITTYYALNASPVNVARFGRRWDVSPKCPGKDAKLSSSNRS</sequence>
<reference evidence="1 2" key="1">
    <citation type="journal article" date="2022" name="Nat. Ecol. Evol.">
        <title>A masculinizing supergene underlies an exaggerated male reproductive morph in a spider.</title>
        <authorList>
            <person name="Hendrickx F."/>
            <person name="De Corte Z."/>
            <person name="Sonet G."/>
            <person name="Van Belleghem S.M."/>
            <person name="Kostlbacher S."/>
            <person name="Vangestel C."/>
        </authorList>
    </citation>
    <scope>NUCLEOTIDE SEQUENCE [LARGE SCALE GENOMIC DNA]</scope>
    <source>
        <strain evidence="1">W744_W776</strain>
    </source>
</reference>
<protein>
    <submittedName>
        <fullName evidence="1">Uncharacterized protein</fullName>
    </submittedName>
</protein>
<keyword evidence="2" id="KW-1185">Reference proteome</keyword>
<dbReference type="EMBL" id="JAFNEN010000007">
    <property type="protein sequence ID" value="KAG8201218.1"/>
    <property type="molecule type" value="Genomic_DNA"/>
</dbReference>
<evidence type="ECO:0000313" key="1">
    <source>
        <dbReference type="EMBL" id="KAG8201218.1"/>
    </source>
</evidence>